<sequence>MSGITPSIEHIRVSKSKCYSYVNPKPIPVGQRHDKLQLGVYSPELGYTFKSSRVLIDERVKGGSIDLKFRKSTFGPQGTANVMPDRKHFGRPRKDASYTNQLSLPQQVENNSQKLLILQSYLCQRLNLHRTYYLSLLDNIPAVISPISGLPNSDSEHKPSLSTTIDKMPEKLSLNSDSTKLTHSMALSKNSSEEKENNTTKSRSSKEKSNPSTSNSKIVNQISEIPVQPKKVEVRQKPVEKLNLVDSDTVAQI</sequence>
<evidence type="ECO:0000313" key="3">
    <source>
        <dbReference type="Proteomes" id="UP000237438"/>
    </source>
</evidence>
<feature type="compositionally biased region" description="Polar residues" evidence="1">
    <location>
        <begin position="210"/>
        <end position="223"/>
    </location>
</feature>
<evidence type="ECO:0000313" key="2">
    <source>
        <dbReference type="EMBL" id="POS86476.1"/>
    </source>
</evidence>
<organism evidence="2 3">
    <name type="scientific">Erysiphe pulchra</name>
    <dbReference type="NCBI Taxonomy" id="225359"/>
    <lineage>
        <taxon>Eukaryota</taxon>
        <taxon>Fungi</taxon>
        <taxon>Dikarya</taxon>
        <taxon>Ascomycota</taxon>
        <taxon>Pezizomycotina</taxon>
        <taxon>Leotiomycetes</taxon>
        <taxon>Erysiphales</taxon>
        <taxon>Erysiphaceae</taxon>
        <taxon>Erysiphe</taxon>
    </lineage>
</organism>
<dbReference type="Proteomes" id="UP000237438">
    <property type="component" value="Unassembled WGS sequence"/>
</dbReference>
<name>A0A2S4PWR9_9PEZI</name>
<accession>A0A2S4PWR9</accession>
<feature type="compositionally biased region" description="Basic and acidic residues" evidence="1">
    <location>
        <begin position="230"/>
        <end position="240"/>
    </location>
</feature>
<dbReference type="OrthoDB" id="3562068at2759"/>
<keyword evidence="3" id="KW-1185">Reference proteome</keyword>
<feature type="compositionally biased region" description="Polar residues" evidence="1">
    <location>
        <begin position="173"/>
        <end position="190"/>
    </location>
</feature>
<feature type="region of interest" description="Disordered" evidence="1">
    <location>
        <begin position="148"/>
        <end position="253"/>
    </location>
</feature>
<dbReference type="AlphaFoldDB" id="A0A2S4PWR9"/>
<gene>
    <name evidence="2" type="ORF">EPUL_004752</name>
</gene>
<evidence type="ECO:0000256" key="1">
    <source>
        <dbReference type="SAM" id="MobiDB-lite"/>
    </source>
</evidence>
<dbReference type="EMBL" id="PEDP01000323">
    <property type="protein sequence ID" value="POS86476.1"/>
    <property type="molecule type" value="Genomic_DNA"/>
</dbReference>
<reference evidence="2 3" key="1">
    <citation type="submission" date="2017-10" db="EMBL/GenBank/DDBJ databases">
        <title>Development of genomic resources for the powdery mildew, Erysiphe pulchra.</title>
        <authorList>
            <person name="Wadl P.A."/>
            <person name="Mack B.M."/>
            <person name="Moore G."/>
            <person name="Beltz S.B."/>
        </authorList>
    </citation>
    <scope>NUCLEOTIDE SEQUENCE [LARGE SCALE GENOMIC DNA]</scope>
    <source>
        <strain evidence="2">Cflorida</strain>
    </source>
</reference>
<feature type="compositionally biased region" description="Basic and acidic residues" evidence="1">
    <location>
        <begin position="191"/>
        <end position="209"/>
    </location>
</feature>
<protein>
    <submittedName>
        <fullName evidence="2">Uncharacterized protein</fullName>
    </submittedName>
</protein>
<comment type="caution">
    <text evidence="2">The sequence shown here is derived from an EMBL/GenBank/DDBJ whole genome shotgun (WGS) entry which is preliminary data.</text>
</comment>
<proteinExistence type="predicted"/>